<name>A0A179D1R2_9BACT</name>
<evidence type="ECO:0000313" key="4">
    <source>
        <dbReference type="Proteomes" id="UP000078390"/>
    </source>
</evidence>
<dbReference type="STRING" id="999894.TDIS_1916"/>
<dbReference type="SMART" id="SM00448">
    <property type="entry name" value="REC"/>
    <property type="match status" value="1"/>
</dbReference>
<evidence type="ECO:0000259" key="2">
    <source>
        <dbReference type="PROSITE" id="PS50110"/>
    </source>
</evidence>
<evidence type="ECO:0000313" key="3">
    <source>
        <dbReference type="EMBL" id="OAQ20005.1"/>
    </source>
</evidence>
<dbReference type="InterPro" id="IPR001789">
    <property type="entry name" value="Sig_transdc_resp-reg_receiver"/>
</dbReference>
<dbReference type="GO" id="GO:0000160">
    <property type="term" value="P:phosphorelay signal transduction system"/>
    <property type="evidence" value="ECO:0007669"/>
    <property type="project" value="InterPro"/>
</dbReference>
<dbReference type="Proteomes" id="UP000078390">
    <property type="component" value="Unassembled WGS sequence"/>
</dbReference>
<dbReference type="Pfam" id="PF00072">
    <property type="entry name" value="Response_reg"/>
    <property type="match status" value="1"/>
</dbReference>
<keyword evidence="4" id="KW-1185">Reference proteome</keyword>
<proteinExistence type="predicted"/>
<dbReference type="CDD" id="cd00156">
    <property type="entry name" value="REC"/>
    <property type="match status" value="1"/>
</dbReference>
<protein>
    <recommendedName>
        <fullName evidence="2">Response regulatory domain-containing protein</fullName>
    </recommendedName>
</protein>
<dbReference type="EMBL" id="LWLG01000018">
    <property type="protein sequence ID" value="OAQ20005.1"/>
    <property type="molecule type" value="Genomic_DNA"/>
</dbReference>
<organism evidence="3 4">
    <name type="scientific">Thermosulfurimonas dismutans</name>
    <dbReference type="NCBI Taxonomy" id="999894"/>
    <lineage>
        <taxon>Bacteria</taxon>
        <taxon>Pseudomonadati</taxon>
        <taxon>Thermodesulfobacteriota</taxon>
        <taxon>Thermodesulfobacteria</taxon>
        <taxon>Thermodesulfobacteriales</taxon>
        <taxon>Thermodesulfobacteriaceae</taxon>
        <taxon>Thermosulfurimonas</taxon>
    </lineage>
</organism>
<evidence type="ECO:0000256" key="1">
    <source>
        <dbReference type="PROSITE-ProRule" id="PRU00169"/>
    </source>
</evidence>
<feature type="domain" description="Response regulatory" evidence="2">
    <location>
        <begin position="5"/>
        <end position="120"/>
    </location>
</feature>
<keyword evidence="1" id="KW-0597">Phosphoprotein</keyword>
<comment type="caution">
    <text evidence="3">The sequence shown here is derived from an EMBL/GenBank/DDBJ whole genome shotgun (WGS) entry which is preliminary data.</text>
</comment>
<dbReference type="AlphaFoldDB" id="A0A179D1R2"/>
<dbReference type="SUPFAM" id="SSF52172">
    <property type="entry name" value="CheY-like"/>
    <property type="match status" value="1"/>
</dbReference>
<dbReference type="Gene3D" id="3.40.50.2300">
    <property type="match status" value="1"/>
</dbReference>
<accession>A0A179D1R2</accession>
<dbReference type="InterPro" id="IPR011006">
    <property type="entry name" value="CheY-like_superfamily"/>
</dbReference>
<feature type="modified residue" description="4-aspartylphosphate" evidence="1">
    <location>
        <position position="56"/>
    </location>
</feature>
<gene>
    <name evidence="3" type="ORF">TDIS_1916</name>
</gene>
<reference evidence="3 4" key="1">
    <citation type="submission" date="2016-04" db="EMBL/GenBank/DDBJ databases">
        <title>Genome analysis of Thermosulfurimonas dismutans, the first thermophilic sulfur-disproportionating bacterium of the phylum Thermodesulfobacteria.</title>
        <authorList>
            <person name="Mardanov A.V."/>
            <person name="Beletsky A.V."/>
            <person name="Kadnikov V.V."/>
            <person name="Slobodkin A.I."/>
            <person name="Ravin N.V."/>
        </authorList>
    </citation>
    <scope>NUCLEOTIDE SEQUENCE [LARGE SCALE GENOMIC DNA]</scope>
    <source>
        <strain evidence="3 4">S95</strain>
    </source>
</reference>
<dbReference type="PROSITE" id="PS50110">
    <property type="entry name" value="RESPONSE_REGULATORY"/>
    <property type="match status" value="1"/>
</dbReference>
<dbReference type="OrthoDB" id="8019678at2"/>
<sequence>MEAAKILLIEDEEFIKIALIEFLRLSFPEVKVYAAETLTEARKLWSQNQFDIIISDCILPDGLACDFLEEIDFKGPIIIITGIVDKDKLEKAAHLIKGPLYILRKPVSLEKLARILLPYITRETP</sequence>
<dbReference type="RefSeq" id="WP_084271062.1">
    <property type="nucleotide sequence ID" value="NZ_LWLG01000018.1"/>
</dbReference>